<reference evidence="3" key="1">
    <citation type="submission" date="2017-10" db="EMBL/GenBank/DDBJ databases">
        <title>Rapid genome shrinkage in a self-fertile nematode reveals novel sperm competition proteins.</title>
        <authorList>
            <person name="Yin D."/>
            <person name="Schwarz E.M."/>
            <person name="Thomas C.G."/>
            <person name="Felde R.L."/>
            <person name="Korf I.F."/>
            <person name="Cutter A.D."/>
            <person name="Schartner C.M."/>
            <person name="Ralston E.J."/>
            <person name="Meyer B.J."/>
            <person name="Haag E.S."/>
        </authorList>
    </citation>
    <scope>NUCLEOTIDE SEQUENCE [LARGE SCALE GENOMIC DNA]</scope>
    <source>
        <strain evidence="3">JU1422</strain>
    </source>
</reference>
<name>A0A2G5VTE1_9PELO</name>
<proteinExistence type="predicted"/>
<feature type="transmembrane region" description="Helical" evidence="1">
    <location>
        <begin position="28"/>
        <end position="49"/>
    </location>
</feature>
<gene>
    <name evidence="2" type="primary">Cnig_chr_I.g485</name>
    <name evidence="2" type="ORF">B9Z55_000485</name>
</gene>
<organism evidence="2 3">
    <name type="scientific">Caenorhabditis nigoni</name>
    <dbReference type="NCBI Taxonomy" id="1611254"/>
    <lineage>
        <taxon>Eukaryota</taxon>
        <taxon>Metazoa</taxon>
        <taxon>Ecdysozoa</taxon>
        <taxon>Nematoda</taxon>
        <taxon>Chromadorea</taxon>
        <taxon>Rhabditida</taxon>
        <taxon>Rhabditina</taxon>
        <taxon>Rhabditomorpha</taxon>
        <taxon>Rhabditoidea</taxon>
        <taxon>Rhabditidae</taxon>
        <taxon>Peloderinae</taxon>
        <taxon>Caenorhabditis</taxon>
    </lineage>
</organism>
<dbReference type="Proteomes" id="UP000230233">
    <property type="component" value="Chromosome I"/>
</dbReference>
<keyword evidence="1" id="KW-0812">Transmembrane</keyword>
<comment type="caution">
    <text evidence="2">The sequence shown here is derived from an EMBL/GenBank/DDBJ whole genome shotgun (WGS) entry which is preliminary data.</text>
</comment>
<evidence type="ECO:0000313" key="2">
    <source>
        <dbReference type="EMBL" id="PIC55042.1"/>
    </source>
</evidence>
<keyword evidence="1" id="KW-1133">Transmembrane helix</keyword>
<dbReference type="EMBL" id="PDUG01000001">
    <property type="protein sequence ID" value="PIC55042.1"/>
    <property type="molecule type" value="Genomic_DNA"/>
</dbReference>
<dbReference type="AlphaFoldDB" id="A0A2G5VTE1"/>
<protein>
    <submittedName>
        <fullName evidence="2">Uncharacterized protein</fullName>
    </submittedName>
</protein>
<keyword evidence="3" id="KW-1185">Reference proteome</keyword>
<evidence type="ECO:0000256" key="1">
    <source>
        <dbReference type="SAM" id="Phobius"/>
    </source>
</evidence>
<evidence type="ECO:0000313" key="3">
    <source>
        <dbReference type="Proteomes" id="UP000230233"/>
    </source>
</evidence>
<accession>A0A2G5VTE1</accession>
<keyword evidence="1" id="KW-0472">Membrane</keyword>
<sequence>MCGPNFFYIFLNIFYSCSSMDQCADLNIFIFLIHSPFILHGTILIFLELSENKSKRNKTHPAAKTPNFLGENGNESIQMHGLQLFYLCERFPHVKSCNKVSS</sequence>